<dbReference type="Proteomes" id="UP000250918">
    <property type="component" value="Unassembled WGS sequence"/>
</dbReference>
<dbReference type="InterPro" id="IPR036116">
    <property type="entry name" value="FN3_sf"/>
</dbReference>
<evidence type="ECO:0000313" key="5">
    <source>
        <dbReference type="Proteomes" id="UP000250918"/>
    </source>
</evidence>
<reference evidence="4 5" key="1">
    <citation type="journal article" date="2018" name="ISME J.">
        <title>A methanotrophic archaeon couples anaerobic oxidation of methane to Fe(III) reduction.</title>
        <authorList>
            <person name="Cai C."/>
            <person name="Leu A.O."/>
            <person name="Xie G.J."/>
            <person name="Guo J."/>
            <person name="Feng Y."/>
            <person name="Zhao J.X."/>
            <person name="Tyson G.W."/>
            <person name="Yuan Z."/>
            <person name="Hu S."/>
        </authorList>
    </citation>
    <scope>NUCLEOTIDE SEQUENCE [LARGE SCALE GENOMIC DNA]</scope>
    <source>
        <strain evidence="4">FeB_12</strain>
    </source>
</reference>
<feature type="transmembrane region" description="Helical" evidence="2">
    <location>
        <begin position="141"/>
        <end position="158"/>
    </location>
</feature>
<sequence length="392" mass="42611">MNTAPIEAAPAAPTEVKAEDTPDDAGGSLTVSWQASTDESRGKVKYYQIYRATSVDGQPGAFEPLGESPAGTLQYFDGKIPVRTGFWEQVLHSTDTTAYFYKVAAVNDSTVDGKVIWQTQTESEVVGPARSSAQWFNIQRINVLVGLLLLCAFIVYYIQRAKAGKPIFIRKIAGLEAVDEAVGRATEMGRKIFYIPGSQDMDQVQTLAGITILGRVAEMAAVYDTWLEVPVSRSLVMVTCREVVKEAYARAGRPDSFKEKQVHYLTDDQFGYAAAIDGMVVREKPATIFMMGLFYAEALILAETGNFVGAIQIAGTAEPSQLPFFVAACDYTLIGEELFAASAYLSREPRQLGSLKGQDIGKGVVLAAIIIGILLETFGLFDFAKLFRVIGG</sequence>
<evidence type="ECO:0000313" key="4">
    <source>
        <dbReference type="EMBL" id="PWB75432.1"/>
    </source>
</evidence>
<protein>
    <recommendedName>
        <fullName evidence="3">DUF6754 domain-containing protein</fullName>
    </recommendedName>
</protein>
<keyword evidence="2" id="KW-0812">Transmembrane</keyword>
<proteinExistence type="predicted"/>
<feature type="transmembrane region" description="Helical" evidence="2">
    <location>
        <begin position="360"/>
        <end position="381"/>
    </location>
</feature>
<feature type="compositionally biased region" description="Low complexity" evidence="1">
    <location>
        <begin position="1"/>
        <end position="15"/>
    </location>
</feature>
<keyword evidence="2" id="KW-0472">Membrane</keyword>
<comment type="caution">
    <text evidence="4">The sequence shown here is derived from an EMBL/GenBank/DDBJ whole genome shotgun (WGS) entry which is preliminary data.</text>
</comment>
<dbReference type="Gene3D" id="2.60.40.10">
    <property type="entry name" value="Immunoglobulins"/>
    <property type="match status" value="1"/>
</dbReference>
<keyword evidence="2" id="KW-1133">Transmembrane helix</keyword>
<dbReference type="InterPro" id="IPR046642">
    <property type="entry name" value="DUF6754"/>
</dbReference>
<organism evidence="4 5">
    <name type="scientific">candidate division GN15 bacterium</name>
    <dbReference type="NCBI Taxonomy" id="2072418"/>
    <lineage>
        <taxon>Bacteria</taxon>
        <taxon>candidate division GN15</taxon>
    </lineage>
</organism>
<dbReference type="AlphaFoldDB" id="A0A855XA11"/>
<dbReference type="InterPro" id="IPR013783">
    <property type="entry name" value="Ig-like_fold"/>
</dbReference>
<feature type="region of interest" description="Disordered" evidence="1">
    <location>
        <begin position="1"/>
        <end position="27"/>
    </location>
</feature>
<name>A0A855XA11_9BACT</name>
<evidence type="ECO:0000256" key="2">
    <source>
        <dbReference type="SAM" id="Phobius"/>
    </source>
</evidence>
<dbReference type="EMBL" id="PQAP01000009">
    <property type="protein sequence ID" value="PWB75432.1"/>
    <property type="molecule type" value="Genomic_DNA"/>
</dbReference>
<dbReference type="SUPFAM" id="SSF49265">
    <property type="entry name" value="Fibronectin type III"/>
    <property type="match status" value="1"/>
</dbReference>
<accession>A0A855XA11</accession>
<evidence type="ECO:0000256" key="1">
    <source>
        <dbReference type="SAM" id="MobiDB-lite"/>
    </source>
</evidence>
<evidence type="ECO:0000259" key="3">
    <source>
        <dbReference type="Pfam" id="PF20539"/>
    </source>
</evidence>
<feature type="domain" description="DUF6754" evidence="3">
    <location>
        <begin position="132"/>
        <end position="385"/>
    </location>
</feature>
<gene>
    <name evidence="4" type="ORF">C3F09_02230</name>
</gene>
<dbReference type="Pfam" id="PF20539">
    <property type="entry name" value="DUF6754"/>
    <property type="match status" value="1"/>
</dbReference>